<dbReference type="GO" id="GO:0043190">
    <property type="term" value="C:ATP-binding cassette (ABC) transporter complex"/>
    <property type="evidence" value="ECO:0007669"/>
    <property type="project" value="TreeGrafter"/>
</dbReference>
<organism evidence="7 8">
    <name type="scientific">Litorimonas taeanensis</name>
    <dbReference type="NCBI Taxonomy" id="568099"/>
    <lineage>
        <taxon>Bacteria</taxon>
        <taxon>Pseudomonadati</taxon>
        <taxon>Pseudomonadota</taxon>
        <taxon>Alphaproteobacteria</taxon>
        <taxon>Maricaulales</taxon>
        <taxon>Robiginitomaculaceae</taxon>
    </lineage>
</organism>
<dbReference type="OrthoDB" id="8477889at2"/>
<dbReference type="GO" id="GO:0015920">
    <property type="term" value="P:lipopolysaccharide transport"/>
    <property type="evidence" value="ECO:0007669"/>
    <property type="project" value="TreeGrafter"/>
</dbReference>
<reference evidence="7 8" key="1">
    <citation type="submission" date="2018-10" db="EMBL/GenBank/DDBJ databases">
        <title>Genomic Encyclopedia of Type Strains, Phase IV (KMG-IV): sequencing the most valuable type-strain genomes for metagenomic binning, comparative biology and taxonomic classification.</title>
        <authorList>
            <person name="Goeker M."/>
        </authorList>
    </citation>
    <scope>NUCLEOTIDE SEQUENCE [LARGE SCALE GENOMIC DNA]</scope>
    <source>
        <strain evidence="7 8">DSM 22008</strain>
    </source>
</reference>
<feature type="transmembrane region" description="Helical" evidence="6">
    <location>
        <begin position="49"/>
        <end position="78"/>
    </location>
</feature>
<feature type="transmembrane region" description="Helical" evidence="6">
    <location>
        <begin position="308"/>
        <end position="326"/>
    </location>
</feature>
<evidence type="ECO:0000256" key="3">
    <source>
        <dbReference type="ARBA" id="ARBA00022692"/>
    </source>
</evidence>
<evidence type="ECO:0000256" key="1">
    <source>
        <dbReference type="ARBA" id="ARBA00004651"/>
    </source>
</evidence>
<evidence type="ECO:0000256" key="4">
    <source>
        <dbReference type="ARBA" id="ARBA00022989"/>
    </source>
</evidence>
<dbReference type="AlphaFoldDB" id="A0A420WIN0"/>
<evidence type="ECO:0000256" key="5">
    <source>
        <dbReference type="ARBA" id="ARBA00023136"/>
    </source>
</evidence>
<protein>
    <submittedName>
        <fullName evidence="7">Lipopolysaccharide export system permease protein</fullName>
    </submittedName>
</protein>
<feature type="transmembrane region" description="Helical" evidence="6">
    <location>
        <begin position="12"/>
        <end position="29"/>
    </location>
</feature>
<name>A0A420WIN0_9PROT</name>
<keyword evidence="2" id="KW-1003">Cell membrane</keyword>
<dbReference type="Proteomes" id="UP000282211">
    <property type="component" value="Unassembled WGS sequence"/>
</dbReference>
<accession>A0A420WIN0</accession>
<feature type="transmembrane region" description="Helical" evidence="6">
    <location>
        <begin position="278"/>
        <end position="296"/>
    </location>
</feature>
<dbReference type="PANTHER" id="PTHR33529">
    <property type="entry name" value="SLR0882 PROTEIN-RELATED"/>
    <property type="match status" value="1"/>
</dbReference>
<gene>
    <name evidence="7" type="ORF">DES40_0089</name>
</gene>
<dbReference type="InParanoid" id="A0A420WIN0"/>
<dbReference type="Pfam" id="PF03739">
    <property type="entry name" value="LptF_LptG"/>
    <property type="match status" value="1"/>
</dbReference>
<dbReference type="FunCoup" id="A0A420WIN0">
    <property type="interactions" value="96"/>
</dbReference>
<keyword evidence="8" id="KW-1185">Reference proteome</keyword>
<comment type="subcellular location">
    <subcellularLocation>
        <location evidence="1">Cell membrane</location>
        <topology evidence="1">Multi-pass membrane protein</topology>
    </subcellularLocation>
</comment>
<evidence type="ECO:0000256" key="2">
    <source>
        <dbReference type="ARBA" id="ARBA00022475"/>
    </source>
</evidence>
<dbReference type="PANTHER" id="PTHR33529:SF6">
    <property type="entry name" value="YJGP_YJGQ FAMILY PERMEASE"/>
    <property type="match status" value="1"/>
</dbReference>
<keyword evidence="5 6" id="KW-0472">Membrane</keyword>
<comment type="caution">
    <text evidence="7">The sequence shown here is derived from an EMBL/GenBank/DDBJ whole genome shotgun (WGS) entry which is preliminary data.</text>
</comment>
<keyword evidence="4 6" id="KW-1133">Transmembrane helix</keyword>
<evidence type="ECO:0000313" key="7">
    <source>
        <dbReference type="EMBL" id="RKQ70789.1"/>
    </source>
</evidence>
<sequence length="408" mass="45734">MGLIQRYFQGQTLWPLATSLAALTGLAILTQSLQTLDLIVENRQSGLAFIKIIGLALPQLIAIILPLSAFIATLYAFNRLNVDSELIIAKAAGFSPWQIAKPIVFLGFLVSLLHLTINLFIQPYAFRQMRAEILEIRTDIVSQMVQQGEFVSPFSGLTAYTREIGADNSLQDVMIYDARDPLNTITLTAKEGDIQRQNDVVLLTLRHGSVQKHLEDGSLDVVQFSDYLLDLSDLIKLDDSYRLKPSDRYLHELFFPSESQNLNLAFRKELRAEGHSRLASPLYNLALILLALMFLARGEHQRLGYTRKIAICAVIGFIIRLSGFGITSAAAENASLNAFQYFIPLAVIIFSFVYLLKSTRLKKWGTKKRARQYMSSVEALEANAIAPKRFESTTIEKPSLTKQKTRSS</sequence>
<proteinExistence type="predicted"/>
<dbReference type="EMBL" id="RBII01000001">
    <property type="protein sequence ID" value="RKQ70789.1"/>
    <property type="molecule type" value="Genomic_DNA"/>
</dbReference>
<evidence type="ECO:0000313" key="8">
    <source>
        <dbReference type="Proteomes" id="UP000282211"/>
    </source>
</evidence>
<feature type="transmembrane region" description="Helical" evidence="6">
    <location>
        <begin position="338"/>
        <end position="356"/>
    </location>
</feature>
<dbReference type="RefSeq" id="WP_121098615.1">
    <property type="nucleotide sequence ID" value="NZ_RBII01000001.1"/>
</dbReference>
<feature type="transmembrane region" description="Helical" evidence="6">
    <location>
        <begin position="99"/>
        <end position="121"/>
    </location>
</feature>
<keyword evidence="3 6" id="KW-0812">Transmembrane</keyword>
<evidence type="ECO:0000256" key="6">
    <source>
        <dbReference type="SAM" id="Phobius"/>
    </source>
</evidence>
<dbReference type="InterPro" id="IPR005495">
    <property type="entry name" value="LptG/LptF_permease"/>
</dbReference>